<comment type="similarity">
    <text evidence="4">Belongs to the metallo-beta-lactamase superfamily. Glyoxalase II family.</text>
</comment>
<dbReference type="InterPro" id="IPR035680">
    <property type="entry name" value="Clx_II_MBL"/>
</dbReference>
<dbReference type="Gene3D" id="3.60.15.10">
    <property type="entry name" value="Ribonuclease Z/Hydroxyacylglutathione hydrolase-like"/>
    <property type="match status" value="1"/>
</dbReference>
<feature type="domain" description="Metallo-beta-lactamase" evidence="10">
    <location>
        <begin position="45"/>
        <end position="200"/>
    </location>
</feature>
<reference evidence="11 12" key="1">
    <citation type="submission" date="2015-05" db="EMBL/GenBank/DDBJ databases">
        <authorList>
            <person name="Wang D.B."/>
            <person name="Wang M."/>
        </authorList>
    </citation>
    <scope>NUCLEOTIDE SEQUENCE [LARGE SCALE GENOMIC DNA]</scope>
    <source>
        <strain evidence="11">VL1</strain>
    </source>
</reference>
<dbReference type="InterPro" id="IPR032282">
    <property type="entry name" value="HAGH_C"/>
</dbReference>
<dbReference type="GO" id="GO:0004519">
    <property type="term" value="F:endonuclease activity"/>
    <property type="evidence" value="ECO:0007669"/>
    <property type="project" value="InterPro"/>
</dbReference>
<dbReference type="GO" id="GO:0090730">
    <property type="term" value="C:Las1 complex"/>
    <property type="evidence" value="ECO:0007669"/>
    <property type="project" value="InterPro"/>
</dbReference>
<comment type="catalytic activity">
    <reaction evidence="1">
        <text>an S-(2-hydroxyacyl)glutathione + H2O = a 2-hydroxy carboxylate + glutathione + H(+)</text>
        <dbReference type="Rhea" id="RHEA:21864"/>
        <dbReference type="ChEBI" id="CHEBI:15377"/>
        <dbReference type="ChEBI" id="CHEBI:15378"/>
        <dbReference type="ChEBI" id="CHEBI:57925"/>
        <dbReference type="ChEBI" id="CHEBI:58896"/>
        <dbReference type="ChEBI" id="CHEBI:71261"/>
        <dbReference type="EC" id="3.1.2.6"/>
    </reaction>
</comment>
<comment type="pathway">
    <text evidence="3">Secondary metabolite metabolism; methylglyoxal degradation; (R)-lactate from methylglyoxal: step 2/2.</text>
</comment>
<dbReference type="SMART" id="SM00849">
    <property type="entry name" value="Lactamase_B"/>
    <property type="match status" value="1"/>
</dbReference>
<evidence type="ECO:0000256" key="9">
    <source>
        <dbReference type="ARBA" id="ARBA00031044"/>
    </source>
</evidence>
<keyword evidence="12" id="KW-1185">Reference proteome</keyword>
<evidence type="ECO:0000256" key="2">
    <source>
        <dbReference type="ARBA" id="ARBA00001947"/>
    </source>
</evidence>
<sequence length="285" mass="31532">MVQYILTPWRDRAELLAVRRQFYPDAAPQAQLRPGHAGQHDAVARVSLWMQRGGCPHLVEVAPVLKKAIESKDIDLTAIVNTHHHWDHAGGNKKLLQDLNLAKLPIIGGVQCEGVTRTPAHGTSFQLGSIAVKALHTPCHTQDSICWFLQDGDDKAVFTGDTLFHGGCGRFFEGNATEMHKALNETLASLPDDTVVYPGHEYTKANVKFCISVLPSEAVRKLEAFAEANKETQGKFTIGDEKQHNVFMRVEDPEIHKATGESEPVAVMAKLREMKNNFKEPASKI</sequence>
<dbReference type="Pfam" id="PF16123">
    <property type="entry name" value="HAGH_C"/>
    <property type="match status" value="1"/>
</dbReference>
<evidence type="ECO:0000313" key="11">
    <source>
        <dbReference type="EMBL" id="CRK37126.1"/>
    </source>
</evidence>
<dbReference type="UniPathway" id="UPA00619">
    <property type="reaction ID" value="UER00676"/>
</dbReference>
<evidence type="ECO:0000256" key="5">
    <source>
        <dbReference type="ARBA" id="ARBA00011917"/>
    </source>
</evidence>
<dbReference type="PANTHER" id="PTHR11935:SF94">
    <property type="entry name" value="TENZING NORGAY, ISOFORM C"/>
    <property type="match status" value="1"/>
</dbReference>
<dbReference type="CDD" id="cd07723">
    <property type="entry name" value="hydroxyacylglutathione_hydrolase_MBL-fold"/>
    <property type="match status" value="1"/>
</dbReference>
<evidence type="ECO:0000256" key="8">
    <source>
        <dbReference type="ARBA" id="ARBA00022833"/>
    </source>
</evidence>
<dbReference type="SUPFAM" id="SSF56281">
    <property type="entry name" value="Metallo-hydrolase/oxidoreductase"/>
    <property type="match status" value="1"/>
</dbReference>
<dbReference type="Pfam" id="PF04031">
    <property type="entry name" value="Las1"/>
    <property type="match status" value="1"/>
</dbReference>
<dbReference type="GO" id="GO:0006364">
    <property type="term" value="P:rRNA processing"/>
    <property type="evidence" value="ECO:0007669"/>
    <property type="project" value="InterPro"/>
</dbReference>
<evidence type="ECO:0000256" key="6">
    <source>
        <dbReference type="ARBA" id="ARBA00022723"/>
    </source>
</evidence>
<proteinExistence type="inferred from homology"/>
<keyword evidence="7" id="KW-0378">Hydrolase</keyword>
<keyword evidence="6" id="KW-0479">Metal-binding</keyword>
<accession>A0A0G4MSB7</accession>
<dbReference type="PANTHER" id="PTHR11935">
    <property type="entry name" value="BETA LACTAMASE DOMAIN"/>
    <property type="match status" value="1"/>
</dbReference>
<dbReference type="GO" id="GO:0046872">
    <property type="term" value="F:metal ion binding"/>
    <property type="evidence" value="ECO:0007669"/>
    <property type="project" value="UniProtKB-KW"/>
</dbReference>
<dbReference type="Proteomes" id="UP000044602">
    <property type="component" value="Unassembled WGS sequence"/>
</dbReference>
<organism evidence="11 12">
    <name type="scientific">Verticillium longisporum</name>
    <name type="common">Verticillium dahliae var. longisporum</name>
    <dbReference type="NCBI Taxonomy" id="100787"/>
    <lineage>
        <taxon>Eukaryota</taxon>
        <taxon>Fungi</taxon>
        <taxon>Dikarya</taxon>
        <taxon>Ascomycota</taxon>
        <taxon>Pezizomycotina</taxon>
        <taxon>Sordariomycetes</taxon>
        <taxon>Hypocreomycetidae</taxon>
        <taxon>Glomerellales</taxon>
        <taxon>Plectosphaerellaceae</taxon>
        <taxon>Verticillium</taxon>
    </lineage>
</organism>
<evidence type="ECO:0000256" key="7">
    <source>
        <dbReference type="ARBA" id="ARBA00022801"/>
    </source>
</evidence>
<dbReference type="Pfam" id="PF00753">
    <property type="entry name" value="Lactamase_B"/>
    <property type="match status" value="1"/>
</dbReference>
<evidence type="ECO:0000256" key="3">
    <source>
        <dbReference type="ARBA" id="ARBA00004963"/>
    </source>
</evidence>
<protein>
    <recommendedName>
        <fullName evidence="5">hydroxyacylglutathione hydrolase</fullName>
        <ecNumber evidence="5">3.1.2.6</ecNumber>
    </recommendedName>
    <alternativeName>
        <fullName evidence="9">Glyoxalase II</fullName>
    </alternativeName>
</protein>
<dbReference type="InterPro" id="IPR036866">
    <property type="entry name" value="RibonucZ/Hydroxyglut_hydro"/>
</dbReference>
<evidence type="ECO:0000313" key="12">
    <source>
        <dbReference type="Proteomes" id="UP000044602"/>
    </source>
</evidence>
<keyword evidence="8" id="KW-0862">Zinc</keyword>
<dbReference type="InterPro" id="IPR007174">
    <property type="entry name" value="Las1"/>
</dbReference>
<dbReference type="GO" id="GO:0004416">
    <property type="term" value="F:hydroxyacylglutathione hydrolase activity"/>
    <property type="evidence" value="ECO:0007669"/>
    <property type="project" value="UniProtKB-EC"/>
</dbReference>
<dbReference type="STRING" id="100787.A0A0G4MSB7"/>
<evidence type="ECO:0000256" key="4">
    <source>
        <dbReference type="ARBA" id="ARBA00006759"/>
    </source>
</evidence>
<dbReference type="EMBL" id="CVQH01024638">
    <property type="protein sequence ID" value="CRK37126.1"/>
    <property type="molecule type" value="Genomic_DNA"/>
</dbReference>
<comment type="cofactor">
    <cofactor evidence="2">
        <name>Zn(2+)</name>
        <dbReference type="ChEBI" id="CHEBI:29105"/>
    </cofactor>
</comment>
<evidence type="ECO:0000259" key="10">
    <source>
        <dbReference type="SMART" id="SM00849"/>
    </source>
</evidence>
<dbReference type="EC" id="3.1.2.6" evidence="5"/>
<gene>
    <name evidence="11" type="ORF">BN1708_007316</name>
</gene>
<dbReference type="InterPro" id="IPR001279">
    <property type="entry name" value="Metallo-B-lactamas"/>
</dbReference>
<name>A0A0G4MSB7_VERLO</name>
<dbReference type="AlphaFoldDB" id="A0A0G4MSB7"/>
<evidence type="ECO:0000256" key="1">
    <source>
        <dbReference type="ARBA" id="ARBA00001623"/>
    </source>
</evidence>